<name>A0A0C9V2U4_SPHS4</name>
<dbReference type="EMBL" id="KN837182">
    <property type="protein sequence ID" value="KIJ36007.1"/>
    <property type="molecule type" value="Genomic_DNA"/>
</dbReference>
<organism evidence="3 4">
    <name type="scientific">Sphaerobolus stellatus (strain SS14)</name>
    <dbReference type="NCBI Taxonomy" id="990650"/>
    <lineage>
        <taxon>Eukaryota</taxon>
        <taxon>Fungi</taxon>
        <taxon>Dikarya</taxon>
        <taxon>Basidiomycota</taxon>
        <taxon>Agaricomycotina</taxon>
        <taxon>Agaricomycetes</taxon>
        <taxon>Phallomycetidae</taxon>
        <taxon>Geastrales</taxon>
        <taxon>Sphaerobolaceae</taxon>
        <taxon>Sphaerobolus</taxon>
    </lineage>
</organism>
<feature type="region of interest" description="Disordered" evidence="1">
    <location>
        <begin position="156"/>
        <end position="209"/>
    </location>
</feature>
<dbReference type="Proteomes" id="UP000054279">
    <property type="component" value="Unassembled WGS sequence"/>
</dbReference>
<evidence type="ECO:0000256" key="1">
    <source>
        <dbReference type="SAM" id="MobiDB-lite"/>
    </source>
</evidence>
<gene>
    <name evidence="3" type="ORF">M422DRAFT_179903</name>
</gene>
<dbReference type="InterPro" id="IPR040521">
    <property type="entry name" value="KDZ"/>
</dbReference>
<keyword evidence="4" id="KW-1185">Reference proteome</keyword>
<dbReference type="PANTHER" id="PTHR33096:SF1">
    <property type="entry name" value="CXC1-LIKE CYSTEINE CLUSTER ASSOCIATED WITH KDZ TRANSPOSASES DOMAIN-CONTAINING PROTEIN"/>
    <property type="match status" value="1"/>
</dbReference>
<dbReference type="Pfam" id="PF18802">
    <property type="entry name" value="CxC1"/>
    <property type="match status" value="1"/>
</dbReference>
<dbReference type="HOGENOM" id="CLU_004552_10_1_1"/>
<evidence type="ECO:0000313" key="3">
    <source>
        <dbReference type="EMBL" id="KIJ36007.1"/>
    </source>
</evidence>
<evidence type="ECO:0000313" key="4">
    <source>
        <dbReference type="Proteomes" id="UP000054279"/>
    </source>
</evidence>
<protein>
    <recommendedName>
        <fullName evidence="2">CxC1-like cysteine cluster associated with KDZ transposases domain-containing protein</fullName>
    </recommendedName>
</protein>
<evidence type="ECO:0000259" key="2">
    <source>
        <dbReference type="Pfam" id="PF18802"/>
    </source>
</evidence>
<accession>A0A0C9V2U4</accession>
<dbReference type="AlphaFoldDB" id="A0A0C9V2U4"/>
<reference evidence="3 4" key="1">
    <citation type="submission" date="2014-06" db="EMBL/GenBank/DDBJ databases">
        <title>Evolutionary Origins and Diversification of the Mycorrhizal Mutualists.</title>
        <authorList>
            <consortium name="DOE Joint Genome Institute"/>
            <consortium name="Mycorrhizal Genomics Consortium"/>
            <person name="Kohler A."/>
            <person name="Kuo A."/>
            <person name="Nagy L.G."/>
            <person name="Floudas D."/>
            <person name="Copeland A."/>
            <person name="Barry K.W."/>
            <person name="Cichocki N."/>
            <person name="Veneault-Fourrey C."/>
            <person name="LaButti K."/>
            <person name="Lindquist E.A."/>
            <person name="Lipzen A."/>
            <person name="Lundell T."/>
            <person name="Morin E."/>
            <person name="Murat C."/>
            <person name="Riley R."/>
            <person name="Ohm R."/>
            <person name="Sun H."/>
            <person name="Tunlid A."/>
            <person name="Henrissat B."/>
            <person name="Grigoriev I.V."/>
            <person name="Hibbett D.S."/>
            <person name="Martin F."/>
        </authorList>
    </citation>
    <scope>NUCLEOTIDE SEQUENCE [LARGE SCALE GENOMIC DNA]</scope>
    <source>
        <strain evidence="3 4">SS14</strain>
    </source>
</reference>
<dbReference type="Pfam" id="PF18758">
    <property type="entry name" value="KDZ"/>
    <property type="match status" value="1"/>
</dbReference>
<feature type="non-terminal residue" evidence="3">
    <location>
        <position position="1"/>
    </location>
</feature>
<sequence>LITHSLELQSIPLKYCECKPSSEQLLSMGFFPCAPIRPSMAFEVNLLDLVSINMHYLAPNISGWGLTLEWFWKERGYTMGSREVVKRRFNSTYQWYNVLRDAAACQVDDKISAMMSLDKGSIHDDPTVLQLNPLNSPATPTEGRVYGEDWARGVKPVMLPSRNDSPPPKKRQRKVIVDEEPNNVEPPADPPPPPLPCVKPSPSQPKLTRPSEYLRRCCPMCFGGDKPDLKFSKSHCIVAIDANFSQKCLKSRSTDIPLSHPRTQFIPEPEVQAMDKKVEALRKKPKGTQRELRLPETVLQECQDSFVAANKEQTKSSIIAFADTGLVALVCRHDRILWLINMTTPGERQYYAFALLTKLFEHLPDDWNMGLLYDIGCQIERSMVKHGILAEYYDRISFAVSVFHAYGHQWACQLLYHPRKVEGYGLSDGEGCERVWSVLKRLIPPLRVSGRHRRRWIIDRQVHHNKKDMLRTLAAFIQHKRKACSKREVAASAILRKHGTPEATLRSEWKVQVESQTVKLKRHTKNDADAAVEVILDIRVERDEVQARVVALEKSMQEALEGDQDAYAPVAEELQSSRQILDSLKRRVKSKEAQLGVLNPRKLANLKGSEYLRLRMHMRAVKMRIRKKLVEQKFERTRLEKAYQQQIQTKKLLKRTFQTISTLVSRFNRLVQDLHNVKKRGGIPRGMDVPQRLNTQELYRLDVDDPIWIDVMEDDEEAQGPPRWLSDNAVRESIPALLEQDRVREERERLDAEELALKSWLQEEIDRTVLARRRAEGV</sequence>
<dbReference type="PANTHER" id="PTHR33096">
    <property type="entry name" value="CXC2 DOMAIN-CONTAINING PROTEIN"/>
    <property type="match status" value="1"/>
</dbReference>
<dbReference type="OrthoDB" id="3259803at2759"/>
<dbReference type="InterPro" id="IPR041320">
    <property type="entry name" value="CxC1"/>
</dbReference>
<feature type="domain" description="CxC1-like cysteine cluster associated with KDZ transposases" evidence="2">
    <location>
        <begin position="10"/>
        <end position="50"/>
    </location>
</feature>
<feature type="compositionally biased region" description="Pro residues" evidence="1">
    <location>
        <begin position="187"/>
        <end position="203"/>
    </location>
</feature>
<proteinExistence type="predicted"/>